<dbReference type="GO" id="GO:0051321">
    <property type="term" value="P:meiotic cell cycle"/>
    <property type="evidence" value="ECO:0007669"/>
    <property type="project" value="UniProtKB-KW"/>
</dbReference>
<dbReference type="Gene3D" id="1.25.40.10">
    <property type="entry name" value="Tetratricopeptide repeat domain"/>
    <property type="match status" value="1"/>
</dbReference>
<dbReference type="InterPro" id="IPR011990">
    <property type="entry name" value="TPR-like_helical_dom_sf"/>
</dbReference>
<dbReference type="AlphaFoldDB" id="A0AAU9WP65"/>
<evidence type="ECO:0000256" key="1">
    <source>
        <dbReference type="ARBA" id="ARBA00023254"/>
    </source>
</evidence>
<dbReference type="PANTHER" id="PTHR38487:SF1">
    <property type="entry name" value="PROTEIN ZIP4 HOMOLOG"/>
    <property type="match status" value="1"/>
</dbReference>
<dbReference type="SMART" id="SM00028">
    <property type="entry name" value="TPR"/>
    <property type="match status" value="3"/>
</dbReference>
<dbReference type="Pfam" id="PF08631">
    <property type="entry name" value="SPO22"/>
    <property type="match status" value="1"/>
</dbReference>
<accession>A0AAU9WP65</accession>
<evidence type="ECO:0000313" key="4">
    <source>
        <dbReference type="Proteomes" id="UP001159428"/>
    </source>
</evidence>
<dbReference type="PANTHER" id="PTHR38487">
    <property type="entry name" value="TESTIS EXPRESSED 11"/>
    <property type="match status" value="1"/>
</dbReference>
<protein>
    <recommendedName>
        <fullName evidence="2">Protein ZIP4 homolog</fullName>
    </recommendedName>
</protein>
<keyword evidence="1" id="KW-0469">Meiosis</keyword>
<dbReference type="SUPFAM" id="SSF48452">
    <property type="entry name" value="TPR-like"/>
    <property type="match status" value="1"/>
</dbReference>
<evidence type="ECO:0000256" key="2">
    <source>
        <dbReference type="ARBA" id="ARBA00031845"/>
    </source>
</evidence>
<comment type="caution">
    <text evidence="3">The sequence shown here is derived from an EMBL/GenBank/DDBJ whole genome shotgun (WGS) entry which is preliminary data.</text>
</comment>
<gene>
    <name evidence="3" type="ORF">PMEA_00008915</name>
</gene>
<reference evidence="3 4" key="1">
    <citation type="submission" date="2022-05" db="EMBL/GenBank/DDBJ databases">
        <authorList>
            <consortium name="Genoscope - CEA"/>
            <person name="William W."/>
        </authorList>
    </citation>
    <scope>NUCLEOTIDE SEQUENCE [LARGE SCALE GENOMIC DNA]</scope>
</reference>
<dbReference type="InterPro" id="IPR019734">
    <property type="entry name" value="TPR_rpt"/>
</dbReference>
<dbReference type="EMBL" id="CALNXJ010000018">
    <property type="protein sequence ID" value="CAH3120833.1"/>
    <property type="molecule type" value="Genomic_DNA"/>
</dbReference>
<keyword evidence="4" id="KW-1185">Reference proteome</keyword>
<name>A0AAU9WP65_9CNID</name>
<organism evidence="3 4">
    <name type="scientific">Pocillopora meandrina</name>
    <dbReference type="NCBI Taxonomy" id="46732"/>
    <lineage>
        <taxon>Eukaryota</taxon>
        <taxon>Metazoa</taxon>
        <taxon>Cnidaria</taxon>
        <taxon>Anthozoa</taxon>
        <taxon>Hexacorallia</taxon>
        <taxon>Scleractinia</taxon>
        <taxon>Astrocoeniina</taxon>
        <taxon>Pocilloporidae</taxon>
        <taxon>Pocillopora</taxon>
    </lineage>
</organism>
<sequence length="925" mass="104420">MNGDGLEDIGKASTLLQALVKDLRSNQNSEERVAVLADRITNLTCRMHQLTFERADNNAVLIQIHSNAVTLWNIAVAMKTGSGQTGTTENAKLRHAACKLSFFANAAETCEVTYRKQLVMTTKTGRAWLEIVGKTTVLLKLQCWNGLQKSWSSRDEHDSPTPEQSKQIAECERYMFRVYCYRAETSFSMCQQDRTQLNVAKAKEFMGRLPAKECITLAELCYNFGVDTYYREEYEKCIAWLRESYDIRKENGSSGANKRQATTLRLMANAYLDWDSKQHWQMALNAADLANSEHGHPAGLYLKAKLLLMGNGDEELPCSRLWSAFEDTLRHPDLKVDLGLCAVNLAVQYKRTELTFDCLKILESRFKNSPDLYKVQLEHLELLLTNNKDEDAKALIEKCIVDQMERSLDFQICQRFHILLWEKAASAYERKSYREALDWYNYSLSFFSSKEEDIKNIGKLLRNKCSCYMNLQDYEKAKEVIVEAEQSDPDSPVIQFYKFKIALAEGQDVVAVDAMTKISEVGSNQDNDVAETNAHGLICLAAQLALEQKNHNVAVNALEKVVASSADNQQVLTSLRCLTRLKLTQSTDSGAKKDYSSFLLYLQTALDRLNQMELVSDSNVQTEAIWFMKIAWNLALESTDCCTEMQELFLFCYKFSCLCLMESSNLVRQKNCLVMAAASAVQAAREKISGDEKTKLLRKCLGHVDACRVLRKKIGIGGLNSSLKDESLLLLALYEFEAKAQLGDSDLCFCLDAAEALLNADPGTFETFAALAVEPPAYHREISMRALRIAIKKHLAMDVIDFTKLSKAFHSLVHHALSSGSSSDAESKEEAFAVYQDICKIIENQAKGCYPEIQILWLMTKAWNCGVNLFSAGGHEAGEKWCGLAMKLLHHLSTFKCNYQDKMTKVYGDILDRMERNTLKGQVEE</sequence>
<dbReference type="Proteomes" id="UP001159428">
    <property type="component" value="Unassembled WGS sequence"/>
</dbReference>
<proteinExistence type="predicted"/>
<evidence type="ECO:0000313" key="3">
    <source>
        <dbReference type="EMBL" id="CAH3120833.1"/>
    </source>
</evidence>
<dbReference type="InterPro" id="IPR013940">
    <property type="entry name" value="Spo22/ZIP4/TEX11"/>
</dbReference>